<proteinExistence type="inferred from homology"/>
<gene>
    <name evidence="4" type="ORF">A2828_01210</name>
</gene>
<dbReference type="CDD" id="cd06583">
    <property type="entry name" value="PGRP"/>
    <property type="match status" value="1"/>
</dbReference>
<evidence type="ECO:0000259" key="3">
    <source>
        <dbReference type="SMART" id="SM00701"/>
    </source>
</evidence>
<comment type="similarity">
    <text evidence="1">Belongs to the N-acetylmuramoyl-L-alanine amidase 2 family.</text>
</comment>
<evidence type="ECO:0000256" key="1">
    <source>
        <dbReference type="ARBA" id="ARBA00007553"/>
    </source>
</evidence>
<organism evidence="4 5">
    <name type="scientific">Candidatus Terrybacteria bacterium RIFCSPHIGHO2_01_FULL_43_35</name>
    <dbReference type="NCBI Taxonomy" id="1802361"/>
    <lineage>
        <taxon>Bacteria</taxon>
        <taxon>Candidatus Terryibacteriota</taxon>
    </lineage>
</organism>
<dbReference type="PANTHER" id="PTHR11022">
    <property type="entry name" value="PEPTIDOGLYCAN RECOGNITION PROTEIN"/>
    <property type="match status" value="1"/>
</dbReference>
<accession>A0A1G2PE34</accession>
<dbReference type="GO" id="GO:0008270">
    <property type="term" value="F:zinc ion binding"/>
    <property type="evidence" value="ECO:0007669"/>
    <property type="project" value="InterPro"/>
</dbReference>
<dbReference type="InterPro" id="IPR013693">
    <property type="entry name" value="SpoIID/LytB_N"/>
</dbReference>
<dbReference type="EMBL" id="MHSR01000025">
    <property type="protein sequence ID" value="OHA45872.1"/>
    <property type="molecule type" value="Genomic_DNA"/>
</dbReference>
<comment type="caution">
    <text evidence="4">The sequence shown here is derived from an EMBL/GenBank/DDBJ whole genome shotgun (WGS) entry which is preliminary data.</text>
</comment>
<dbReference type="PANTHER" id="PTHR11022:SF41">
    <property type="entry name" value="PEPTIDOGLYCAN-RECOGNITION PROTEIN LC-RELATED"/>
    <property type="match status" value="1"/>
</dbReference>
<name>A0A1G2PE34_9BACT</name>
<dbReference type="InterPro" id="IPR036505">
    <property type="entry name" value="Amidase/PGRP_sf"/>
</dbReference>
<keyword evidence="2" id="KW-0732">Signal</keyword>
<dbReference type="InterPro" id="IPR002502">
    <property type="entry name" value="Amidase_domain"/>
</dbReference>
<dbReference type="GO" id="GO:0008745">
    <property type="term" value="F:N-acetylmuramoyl-L-alanine amidase activity"/>
    <property type="evidence" value="ECO:0007669"/>
    <property type="project" value="InterPro"/>
</dbReference>
<evidence type="ECO:0000256" key="2">
    <source>
        <dbReference type="SAM" id="SignalP"/>
    </source>
</evidence>
<evidence type="ECO:0000313" key="5">
    <source>
        <dbReference type="Proteomes" id="UP000178869"/>
    </source>
</evidence>
<protein>
    <recommendedName>
        <fullName evidence="3">Peptidoglycan recognition protein family domain-containing protein</fullName>
    </recommendedName>
</protein>
<dbReference type="SUPFAM" id="SSF55846">
    <property type="entry name" value="N-acetylmuramoyl-L-alanine amidase-like"/>
    <property type="match status" value="1"/>
</dbReference>
<sequence>MKGLVVYKAFFATAFAVAILFFAICAQAQDIDQNIITNITLDAYGQPITNLPPSTQNSSNSDVPQILPRSTWENTIELKNLMLWFPEEDHVPPDYAAIERIIVHDLGCSLSSPACNSDTVNPVYLIQNIYRFHAAQRGWDDIGYNYIIDRQGRIYEGKFGGNGVRGAHAYVSSRCENFNIGSVGILLLGNYSSPQITPLPEAMQKSLVRLSAWIAATNGLDLTGVSTEKIWKNIKVSDGSCDISQGDWSGTFSGPVLLSHGDVEPGNSDKFDFTNLRIEAKLYTDKIKNLAYRENNSTSAYKISDGVLREFVSGSQDEVVVMPKTQLDLFPIEVSTKLPDGTLLRSYTRDRIYVIENGKRRGITSSELFTSLGYKWEEVKLLSDRGLALYPLGDSKPYPDGALVKGNGPEVYKFESSALRYITSTALFPIFHFSWSKIIKISDKDLNSYSQGPPILFPDGTLISTGKPKAIIYKVEEGQKRPISSMILFAKLKLNSKNVKKLSEKEVSYYPSGKYISWPDGTLLKTKDNDKIWYIQKGFKRWIQSAVVFKAAGFSWKSINVISADELSDYPEAQVIAKKADIKAAPVAVVQGDQTSSGQASSEQPTIPGATSQESIIRIGIYSLLSTESISISVNSAYTITRTSAADEQKNAGDMVNIVPSQNSVIRIIPKDDNAIITVNSYSNPAYNGGNDNTFRGKMEIAYSSASQKYWVINELSVESYLKGIAEMGNGEHPEYAKAFMTAARSYALHYVQIGGKRAGEIFHLNNTSGDQWYKGYNFELRAKDTVVAVLATRGMVASFNSKPILAAYSSGAPGPTKNACLVWGGKFCTADFPYLGGGVDDPPSTVYKNIACSDANHCVGLDADGARQMASIGVNFENILKTYYSSTILTQIYK</sequence>
<dbReference type="InterPro" id="IPR006619">
    <property type="entry name" value="PGRP_domain_met/bac"/>
</dbReference>
<dbReference type="AlphaFoldDB" id="A0A1G2PE34"/>
<dbReference type="GO" id="GO:0009253">
    <property type="term" value="P:peptidoglycan catabolic process"/>
    <property type="evidence" value="ECO:0007669"/>
    <property type="project" value="InterPro"/>
</dbReference>
<feature type="signal peptide" evidence="2">
    <location>
        <begin position="1"/>
        <end position="28"/>
    </location>
</feature>
<dbReference type="InterPro" id="IPR015510">
    <property type="entry name" value="PGRP"/>
</dbReference>
<dbReference type="Pfam" id="PF01510">
    <property type="entry name" value="Amidase_2"/>
    <property type="match status" value="1"/>
</dbReference>
<feature type="domain" description="Peptidoglycan recognition protein family" evidence="3">
    <location>
        <begin position="64"/>
        <end position="221"/>
    </location>
</feature>
<dbReference type="SMART" id="SM00701">
    <property type="entry name" value="PGRP"/>
    <property type="match status" value="1"/>
</dbReference>
<evidence type="ECO:0000313" key="4">
    <source>
        <dbReference type="EMBL" id="OHA45872.1"/>
    </source>
</evidence>
<reference evidence="4 5" key="1">
    <citation type="journal article" date="2016" name="Nat. Commun.">
        <title>Thousands of microbial genomes shed light on interconnected biogeochemical processes in an aquifer system.</title>
        <authorList>
            <person name="Anantharaman K."/>
            <person name="Brown C.T."/>
            <person name="Hug L.A."/>
            <person name="Sharon I."/>
            <person name="Castelle C.J."/>
            <person name="Probst A.J."/>
            <person name="Thomas B.C."/>
            <person name="Singh A."/>
            <person name="Wilkins M.J."/>
            <person name="Karaoz U."/>
            <person name="Brodie E.L."/>
            <person name="Williams K.H."/>
            <person name="Hubbard S.S."/>
            <person name="Banfield J.F."/>
        </authorList>
    </citation>
    <scope>NUCLEOTIDE SEQUENCE [LARGE SCALE GENOMIC DNA]</scope>
</reference>
<dbReference type="Gene3D" id="3.40.80.10">
    <property type="entry name" value="Peptidoglycan recognition protein-like"/>
    <property type="match status" value="1"/>
</dbReference>
<feature type="chain" id="PRO_5009583872" description="Peptidoglycan recognition protein family domain-containing protein" evidence="2">
    <location>
        <begin position="29"/>
        <end position="895"/>
    </location>
</feature>
<dbReference type="Pfam" id="PF08486">
    <property type="entry name" value="SpoIID"/>
    <property type="match status" value="1"/>
</dbReference>
<dbReference type="Proteomes" id="UP000178869">
    <property type="component" value="Unassembled WGS sequence"/>
</dbReference>